<accession>A0AAV2JPW1</accession>
<name>A0AAV2JPW1_KNICA</name>
<reference evidence="1 2" key="1">
    <citation type="submission" date="2024-04" db="EMBL/GenBank/DDBJ databases">
        <authorList>
            <person name="Waldvogel A.-M."/>
            <person name="Schoenle A."/>
        </authorList>
    </citation>
    <scope>NUCLEOTIDE SEQUENCE [LARGE SCALE GENOMIC DNA]</scope>
</reference>
<sequence length="73" mass="7900">MSPALSIQSMFKDMGLYASQAHTSITHVCTGGSPVQLIHAKAVGKGTESRQLSGALDVEFEWLKLLDTPRDQI</sequence>
<dbReference type="Proteomes" id="UP001497482">
    <property type="component" value="Chromosome 13"/>
</dbReference>
<evidence type="ECO:0000313" key="1">
    <source>
        <dbReference type="EMBL" id="CAL1577770.1"/>
    </source>
</evidence>
<protein>
    <submittedName>
        <fullName evidence="1">Uncharacterized protein</fullName>
    </submittedName>
</protein>
<organism evidence="1 2">
    <name type="scientific">Knipowitschia caucasica</name>
    <name type="common">Caucasian dwarf goby</name>
    <name type="synonym">Pomatoschistus caucasicus</name>
    <dbReference type="NCBI Taxonomy" id="637954"/>
    <lineage>
        <taxon>Eukaryota</taxon>
        <taxon>Metazoa</taxon>
        <taxon>Chordata</taxon>
        <taxon>Craniata</taxon>
        <taxon>Vertebrata</taxon>
        <taxon>Euteleostomi</taxon>
        <taxon>Actinopterygii</taxon>
        <taxon>Neopterygii</taxon>
        <taxon>Teleostei</taxon>
        <taxon>Neoteleostei</taxon>
        <taxon>Acanthomorphata</taxon>
        <taxon>Gobiaria</taxon>
        <taxon>Gobiiformes</taxon>
        <taxon>Gobioidei</taxon>
        <taxon>Gobiidae</taxon>
        <taxon>Gobiinae</taxon>
        <taxon>Knipowitschia</taxon>
    </lineage>
</organism>
<proteinExistence type="predicted"/>
<gene>
    <name evidence="1" type="ORF">KC01_LOCUS9067</name>
</gene>
<dbReference type="AlphaFoldDB" id="A0AAV2JPW1"/>
<dbReference type="EMBL" id="OZ035835">
    <property type="protein sequence ID" value="CAL1577770.1"/>
    <property type="molecule type" value="Genomic_DNA"/>
</dbReference>
<evidence type="ECO:0000313" key="2">
    <source>
        <dbReference type="Proteomes" id="UP001497482"/>
    </source>
</evidence>
<keyword evidence="2" id="KW-1185">Reference proteome</keyword>